<evidence type="ECO:0000256" key="8">
    <source>
        <dbReference type="ARBA" id="ARBA00023027"/>
    </source>
</evidence>
<dbReference type="GO" id="GO:0005829">
    <property type="term" value="C:cytosol"/>
    <property type="evidence" value="ECO:0007669"/>
    <property type="project" value="TreeGrafter"/>
</dbReference>
<comment type="cofactor">
    <cofactor evidence="2">
        <name>Zn(2+)</name>
        <dbReference type="ChEBI" id="CHEBI:29105"/>
    </cofactor>
</comment>
<dbReference type="OrthoDB" id="9787476at2"/>
<evidence type="ECO:0000313" key="12">
    <source>
        <dbReference type="Proteomes" id="UP000182737"/>
    </source>
</evidence>
<dbReference type="InterPro" id="IPR015797">
    <property type="entry name" value="NUDIX_hydrolase-like_dom_sf"/>
</dbReference>
<dbReference type="GO" id="GO:0046872">
    <property type="term" value="F:metal ion binding"/>
    <property type="evidence" value="ECO:0007669"/>
    <property type="project" value="UniProtKB-KW"/>
</dbReference>
<reference evidence="12" key="1">
    <citation type="submission" date="2016-10" db="EMBL/GenBank/DDBJ databases">
        <authorList>
            <person name="Varghese N."/>
            <person name="Submissions S."/>
        </authorList>
    </citation>
    <scope>NUCLEOTIDE SEQUENCE [LARGE SCALE GENOMIC DNA]</scope>
    <source>
        <strain evidence="12">XBD1002</strain>
    </source>
</reference>
<dbReference type="InterPro" id="IPR050241">
    <property type="entry name" value="NAD-cap_RNA_hydrolase_NudC"/>
</dbReference>
<dbReference type="InterPro" id="IPR049734">
    <property type="entry name" value="NudC-like_C"/>
</dbReference>
<evidence type="ECO:0000256" key="7">
    <source>
        <dbReference type="ARBA" id="ARBA00022842"/>
    </source>
</evidence>
<dbReference type="SUPFAM" id="SSF55811">
    <property type="entry name" value="Nudix"/>
    <property type="match status" value="1"/>
</dbReference>
<keyword evidence="7" id="KW-0460">Magnesium</keyword>
<evidence type="ECO:0000256" key="5">
    <source>
        <dbReference type="ARBA" id="ARBA00022723"/>
    </source>
</evidence>
<keyword evidence="8" id="KW-0520">NAD</keyword>
<dbReference type="NCBIfam" id="NF001299">
    <property type="entry name" value="PRK00241.1"/>
    <property type="match status" value="1"/>
</dbReference>
<dbReference type="InterPro" id="IPR020084">
    <property type="entry name" value="NUDIX_hydrolase_CS"/>
</dbReference>
<dbReference type="Gene3D" id="3.90.79.10">
    <property type="entry name" value="Nucleoside Triphosphate Pyrophosphohydrolase"/>
    <property type="match status" value="1"/>
</dbReference>
<dbReference type="CDD" id="cd03429">
    <property type="entry name" value="NUDIX_NADH_pyrophosphatase_Nudt13"/>
    <property type="match status" value="1"/>
</dbReference>
<proteinExistence type="inferred from homology"/>
<dbReference type="RefSeq" id="WP_074933879.1">
    <property type="nucleotide sequence ID" value="NZ_FORI01000017.1"/>
</dbReference>
<dbReference type="GO" id="GO:0006742">
    <property type="term" value="P:NADP+ catabolic process"/>
    <property type="evidence" value="ECO:0007669"/>
    <property type="project" value="TreeGrafter"/>
</dbReference>
<evidence type="ECO:0000256" key="3">
    <source>
        <dbReference type="ARBA" id="ARBA00009595"/>
    </source>
</evidence>
<dbReference type="PROSITE" id="PS51462">
    <property type="entry name" value="NUDIX"/>
    <property type="match status" value="1"/>
</dbReference>
<accession>A0A1I3NJY8</accession>
<dbReference type="PROSITE" id="PS00893">
    <property type="entry name" value="NUDIX_BOX"/>
    <property type="match status" value="1"/>
</dbReference>
<dbReference type="AlphaFoldDB" id="A0A1I3NJY8"/>
<gene>
    <name evidence="11" type="ORF">SAMN04487775_1176</name>
</gene>
<dbReference type="EC" id="3.6.1.22" evidence="4"/>
<evidence type="ECO:0000256" key="4">
    <source>
        <dbReference type="ARBA" id="ARBA00012381"/>
    </source>
</evidence>
<comment type="catalytic activity">
    <reaction evidence="9">
        <text>a 5'-end NAD(+)-phospho-ribonucleoside in mRNA + H2O = a 5'-end phospho-adenosine-phospho-ribonucleoside in mRNA + beta-nicotinamide D-ribonucleotide + 2 H(+)</text>
        <dbReference type="Rhea" id="RHEA:60876"/>
        <dbReference type="Rhea" id="RHEA-COMP:15698"/>
        <dbReference type="Rhea" id="RHEA-COMP:15719"/>
        <dbReference type="ChEBI" id="CHEBI:14649"/>
        <dbReference type="ChEBI" id="CHEBI:15377"/>
        <dbReference type="ChEBI" id="CHEBI:15378"/>
        <dbReference type="ChEBI" id="CHEBI:144029"/>
        <dbReference type="ChEBI" id="CHEBI:144051"/>
    </reaction>
    <physiologicalReaction direction="left-to-right" evidence="9">
        <dbReference type="Rhea" id="RHEA:60877"/>
    </physiologicalReaction>
</comment>
<dbReference type="Gene3D" id="3.90.79.20">
    <property type="match status" value="1"/>
</dbReference>
<evidence type="ECO:0000256" key="9">
    <source>
        <dbReference type="ARBA" id="ARBA00023679"/>
    </source>
</evidence>
<dbReference type="Proteomes" id="UP000182737">
    <property type="component" value="Unassembled WGS sequence"/>
</dbReference>
<protein>
    <recommendedName>
        <fullName evidence="4">NAD(+) diphosphatase</fullName>
        <ecNumber evidence="4">3.6.1.22</ecNumber>
    </recommendedName>
</protein>
<keyword evidence="6" id="KW-0378">Hydrolase</keyword>
<feature type="domain" description="Nudix hydrolase" evidence="10">
    <location>
        <begin position="152"/>
        <end position="276"/>
    </location>
</feature>
<dbReference type="GO" id="GO:0035529">
    <property type="term" value="F:NADH pyrophosphatase activity"/>
    <property type="evidence" value="ECO:0007669"/>
    <property type="project" value="TreeGrafter"/>
</dbReference>
<evidence type="ECO:0000256" key="2">
    <source>
        <dbReference type="ARBA" id="ARBA00001947"/>
    </source>
</evidence>
<sequence length="282" mass="33059">MIQDIFPAKFYNHFQNYEASEKDFVFLFSEGKVLVRYNQFSKDLSYPLFEDFSKQKLSATYLFSIDNQKYFLIPEHTSVPKKLSNFSFYTPRQLRDLPLASNLELFAVFSAYHLWKWYDDNKFCGHCGHNLEHDTVERALFCPECESKIYPRINPAVIIGILNQKKDKILITKYRTGYAHSALVAGFTEFGETLEQTVEREVMEEVGLKVKNIRYYKSQPWALAQDILAGFFCEVDGDDKIKMDESELKYAEWVSREEVELQPNDYSLTNEMMKMFKSGEVA</sequence>
<comment type="similarity">
    <text evidence="3">Belongs to the Nudix hydrolase family. NudC subfamily.</text>
</comment>
<dbReference type="PANTHER" id="PTHR42904:SF6">
    <property type="entry name" value="NAD-CAPPED RNA HYDROLASE NUDT12"/>
    <property type="match status" value="1"/>
</dbReference>
<evidence type="ECO:0000313" key="11">
    <source>
        <dbReference type="EMBL" id="SFJ09465.1"/>
    </source>
</evidence>
<organism evidence="11 12">
    <name type="scientific">Treponema bryantii</name>
    <dbReference type="NCBI Taxonomy" id="163"/>
    <lineage>
        <taxon>Bacteria</taxon>
        <taxon>Pseudomonadati</taxon>
        <taxon>Spirochaetota</taxon>
        <taxon>Spirochaetia</taxon>
        <taxon>Spirochaetales</taxon>
        <taxon>Treponemataceae</taxon>
        <taxon>Treponema</taxon>
    </lineage>
</organism>
<dbReference type="InterPro" id="IPR000086">
    <property type="entry name" value="NUDIX_hydrolase_dom"/>
</dbReference>
<keyword evidence="12" id="KW-1185">Reference proteome</keyword>
<keyword evidence="5" id="KW-0479">Metal-binding</keyword>
<dbReference type="Pfam" id="PF00293">
    <property type="entry name" value="NUDIX"/>
    <property type="match status" value="1"/>
</dbReference>
<dbReference type="EMBL" id="FORI01000017">
    <property type="protein sequence ID" value="SFJ09465.1"/>
    <property type="molecule type" value="Genomic_DNA"/>
</dbReference>
<evidence type="ECO:0000256" key="6">
    <source>
        <dbReference type="ARBA" id="ARBA00022801"/>
    </source>
</evidence>
<dbReference type="PANTHER" id="PTHR42904">
    <property type="entry name" value="NUDIX HYDROLASE, NUDC SUBFAMILY"/>
    <property type="match status" value="1"/>
</dbReference>
<dbReference type="GO" id="GO:0019677">
    <property type="term" value="P:NAD+ catabolic process"/>
    <property type="evidence" value="ECO:0007669"/>
    <property type="project" value="TreeGrafter"/>
</dbReference>
<evidence type="ECO:0000256" key="1">
    <source>
        <dbReference type="ARBA" id="ARBA00001946"/>
    </source>
</evidence>
<comment type="cofactor">
    <cofactor evidence="1">
        <name>Mg(2+)</name>
        <dbReference type="ChEBI" id="CHEBI:18420"/>
    </cofactor>
</comment>
<name>A0A1I3NJY8_9SPIR</name>
<evidence type="ECO:0000259" key="10">
    <source>
        <dbReference type="PROSITE" id="PS51462"/>
    </source>
</evidence>